<dbReference type="Proteomes" id="UP000318995">
    <property type="component" value="Unassembled WGS sequence"/>
</dbReference>
<dbReference type="AlphaFoldDB" id="A0A5C5WEL9"/>
<dbReference type="OrthoDB" id="282205at2"/>
<evidence type="ECO:0008006" key="3">
    <source>
        <dbReference type="Google" id="ProtNLM"/>
    </source>
</evidence>
<evidence type="ECO:0000313" key="2">
    <source>
        <dbReference type="Proteomes" id="UP000318995"/>
    </source>
</evidence>
<comment type="caution">
    <text evidence="1">The sequence shown here is derived from an EMBL/GenBank/DDBJ whole genome shotgun (WGS) entry which is preliminary data.</text>
</comment>
<dbReference type="EMBL" id="SJPH01000001">
    <property type="protein sequence ID" value="TWT48519.1"/>
    <property type="molecule type" value="Genomic_DNA"/>
</dbReference>
<keyword evidence="2" id="KW-1185">Reference proteome</keyword>
<gene>
    <name evidence="1" type="ORF">Pla111_02900</name>
</gene>
<name>A0A5C5WEL9_9BACT</name>
<organism evidence="1 2">
    <name type="scientific">Botrimarina hoheduenensis</name>
    <dbReference type="NCBI Taxonomy" id="2528000"/>
    <lineage>
        <taxon>Bacteria</taxon>
        <taxon>Pseudomonadati</taxon>
        <taxon>Planctomycetota</taxon>
        <taxon>Planctomycetia</taxon>
        <taxon>Pirellulales</taxon>
        <taxon>Lacipirellulaceae</taxon>
        <taxon>Botrimarina</taxon>
    </lineage>
</organism>
<proteinExistence type="predicted"/>
<reference evidence="1 2" key="1">
    <citation type="submission" date="2019-02" db="EMBL/GenBank/DDBJ databases">
        <title>Deep-cultivation of Planctomycetes and their phenomic and genomic characterization uncovers novel biology.</title>
        <authorList>
            <person name="Wiegand S."/>
            <person name="Jogler M."/>
            <person name="Boedeker C."/>
            <person name="Pinto D."/>
            <person name="Vollmers J."/>
            <person name="Rivas-Marin E."/>
            <person name="Kohn T."/>
            <person name="Peeters S.H."/>
            <person name="Heuer A."/>
            <person name="Rast P."/>
            <person name="Oberbeckmann S."/>
            <person name="Bunk B."/>
            <person name="Jeske O."/>
            <person name="Meyerdierks A."/>
            <person name="Storesund J.E."/>
            <person name="Kallscheuer N."/>
            <person name="Luecker S."/>
            <person name="Lage O.M."/>
            <person name="Pohl T."/>
            <person name="Merkel B.J."/>
            <person name="Hornburger P."/>
            <person name="Mueller R.-W."/>
            <person name="Bruemmer F."/>
            <person name="Labrenz M."/>
            <person name="Spormann A.M."/>
            <person name="Op Den Camp H."/>
            <person name="Overmann J."/>
            <person name="Amann R."/>
            <person name="Jetten M.S.M."/>
            <person name="Mascher T."/>
            <person name="Medema M.H."/>
            <person name="Devos D.P."/>
            <person name="Kaster A.-K."/>
            <person name="Ovreas L."/>
            <person name="Rohde M."/>
            <person name="Galperin M.Y."/>
            <person name="Jogler C."/>
        </authorList>
    </citation>
    <scope>NUCLEOTIDE SEQUENCE [LARGE SCALE GENOMIC DNA]</scope>
    <source>
        <strain evidence="1 2">Pla111</strain>
    </source>
</reference>
<sequence length="154" mass="16849">MPNRITLHALRSAHGVLGQSLLQYFGFAKPYTAGTLREDRLMAVLERESTEERASLADLTILIEQLGGAPDAIEFPMRHTACHDVSVEYALRRAATDQKAVAARIELLREELVFAREADTLLSEVARDCEARANRLILAVAPPKPTALPTGTAS</sequence>
<dbReference type="RefSeq" id="WP_146570654.1">
    <property type="nucleotide sequence ID" value="NZ_SJPH01000001.1"/>
</dbReference>
<accession>A0A5C5WEL9</accession>
<protein>
    <recommendedName>
        <fullName evidence="3">Ferritin-like domain protein</fullName>
    </recommendedName>
</protein>
<evidence type="ECO:0000313" key="1">
    <source>
        <dbReference type="EMBL" id="TWT48519.1"/>
    </source>
</evidence>